<dbReference type="CDD" id="cd17923">
    <property type="entry name" value="DEXHc_Hrq1-like"/>
    <property type="match status" value="1"/>
</dbReference>
<dbReference type="SMART" id="SM00487">
    <property type="entry name" value="DEXDc"/>
    <property type="match status" value="1"/>
</dbReference>
<feature type="region of interest" description="Disordered" evidence="3">
    <location>
        <begin position="1"/>
        <end position="145"/>
    </location>
</feature>
<dbReference type="Gene3D" id="3.40.50.300">
    <property type="entry name" value="P-loop containing nucleotide triphosphate hydrolases"/>
    <property type="match status" value="2"/>
</dbReference>
<dbReference type="Pfam" id="PF22982">
    <property type="entry name" value="WHD_HRQ1"/>
    <property type="match status" value="1"/>
</dbReference>
<evidence type="ECO:0000259" key="4">
    <source>
        <dbReference type="PROSITE" id="PS50196"/>
    </source>
</evidence>
<keyword evidence="1" id="KW-0547">Nucleotide-binding</keyword>
<feature type="compositionally biased region" description="Basic and acidic residues" evidence="3">
    <location>
        <begin position="72"/>
        <end position="81"/>
    </location>
</feature>
<sequence length="1581" mass="174762">MADDAPDASPKNEPLNVETKEDAETRATRRELKQSSISDPPTSGPEDAANTSDAPDDDLKEQVASPKKKRAHDQLEGSKDAEENDANSIASSDSAKDRALRTEPEKKRHRDEDTDLPSTIASSEATKDTEAGKSPTKKSQGQTSATAFAASGFGKLSSGTSPFASLGASQSGSAFGSLAAGKPSLSSFASPPSSTTAQPAAPPKLTFGSSGGASPFADLSTGSNGSPFGGSTFGSALGGAKPLSSFAAPVAEPLKSEKLAKPFGAPESESEEGDEEDEEREEIEVNDGEAGEATVVSVRAKMFYHDKEAGWKERGAGMLKINVPQACVEYDENGAVIPGSFDASALEVDEEAAGESQGHKVARLIMRQDQTHRVILNTALVAAMKFQEKASLKSVGILFTAFEGEQSKPVSITMRMSAANAKLFMNEIGIIQKELQNIPSDDMTERKETSGRTGPFTEYSLPGAKRKRDGDEDSTAKSPTSSQPSSSKSKRGGKGGKARPTLHKEASSVVVPCAAEWPEVFKKVERTHRALNLVYTFCNTRKHLATTFDTIKSAVEAHIKRELLVDEIASMVAIRPEGLFFAYVDENMLQLDVKGTERDEVFRTGKSFRSQAPAHDPSVGGYTGMDGLDKQHDRDLEPAGREVLFLEFIDGDLKRQVPGKSGEPTKPNRKLRDEQLRMPVFSQKQMTNLIERRNQRFTNAINAFLNKCSDDGIDPLEILKEQTQACIPAPSAQEEFAQEKAADSIPESIPKERKTVPEIVQELKESPWYTGQIVPDGHRVFEKQEAVYGDLNFLLSQGLVNALYNANGITQFYAHQSEALNSLHDGKHVVVSTSTSSGKSLIYQLPVIRALEEDYNSRAMYIFPTKALAQDQKRSLREMMGYMPGLEETMVETFDGDTPMTERNEIREQARIIFTNPDMLHITILPQEERWRSYLKNLKYVVVDELHYYNGQMGSHMSFIMRRLRRICAAVGNRRVKFISCSATVANPEQHFKTIFGIENVQLIDYDGSPSGRKEFLCWNTPYKDPGDPASGRGSTKFECARLFCALMLRGVRIIAFCRVRAQCELLVSAIKQELENLGRPECTNLVMGYRGGYTAQDRRRIETEMFQGQLLGIVATTALELGIDIGSLDCVMTWGFPYTIANLRQQSGRAGRRNKDSLSILVGDGFATDQHYMQNPDELFTKPNCELQVDLENMLVREGHIQCAAYEMPIRPKDDAKYFGKDLPKICIERLIKDDMGFYHCHDRFRPVPAKYVAIRDTEDDHFAIIDITNGRNVVLEELEASRATFTLYDGAIFLHQGNPYLVQDFQPDKGMARVERVKVEWTTVQRDYTDIDPTETEAIRTISNSRSHAYYGTIKIQQNVFGFFKVDKKNRVLDAVQVDNPPVIRFSKGMWLDVPKKAMSILQERRLHIAAAIHAAEHAIMSLLPAFVISMPGDVRTECKTAVKEFAKQESQRKRPARLTFYDAKGGAGGSGISTKAFDHVDQLLRDALKRVEDCHCERGCVECVASELCKQANEVMSKAGSQVILKTLLNVEIDMESLPMGPESNIPIGTETVVLAEPVPYRAKETAFEKRSISDTNE</sequence>
<dbReference type="GO" id="GO:0006289">
    <property type="term" value="P:nucleotide-excision repair"/>
    <property type="evidence" value="ECO:0007669"/>
    <property type="project" value="TreeGrafter"/>
</dbReference>
<dbReference type="GO" id="GO:0036297">
    <property type="term" value="P:interstrand cross-link repair"/>
    <property type="evidence" value="ECO:0007669"/>
    <property type="project" value="TreeGrafter"/>
</dbReference>
<dbReference type="GO" id="GO:0043138">
    <property type="term" value="F:3'-5' DNA helicase activity"/>
    <property type="evidence" value="ECO:0007669"/>
    <property type="project" value="TreeGrafter"/>
</dbReference>
<dbReference type="SMART" id="SM00490">
    <property type="entry name" value="HELICc"/>
    <property type="match status" value="1"/>
</dbReference>
<dbReference type="OrthoDB" id="18781at2759"/>
<dbReference type="InterPro" id="IPR027417">
    <property type="entry name" value="P-loop_NTPase"/>
</dbReference>
<feature type="domain" description="Helicase C-terminal" evidence="6">
    <location>
        <begin position="1039"/>
        <end position="1196"/>
    </location>
</feature>
<evidence type="ECO:0000256" key="1">
    <source>
        <dbReference type="ARBA" id="ARBA00022741"/>
    </source>
</evidence>
<feature type="compositionally biased region" description="Basic residues" evidence="3">
    <location>
        <begin position="488"/>
        <end position="501"/>
    </location>
</feature>
<proteinExistence type="predicted"/>
<dbReference type="InterPro" id="IPR014001">
    <property type="entry name" value="Helicase_ATP-bd"/>
</dbReference>
<keyword evidence="7" id="KW-0347">Helicase</keyword>
<feature type="region of interest" description="Disordered" evidence="3">
    <location>
        <begin position="159"/>
        <end position="234"/>
    </location>
</feature>
<feature type="region of interest" description="Disordered" evidence="3">
    <location>
        <begin position="436"/>
        <end position="505"/>
    </location>
</feature>
<feature type="compositionally biased region" description="Polar residues" evidence="3">
    <location>
        <begin position="159"/>
        <end position="174"/>
    </location>
</feature>
<dbReference type="CDD" id="cd18797">
    <property type="entry name" value="SF2_C_Hrq"/>
    <property type="match status" value="1"/>
</dbReference>
<accession>A0A9P5EC86</accession>
<evidence type="ECO:0000313" key="7">
    <source>
        <dbReference type="EMBL" id="KAF4495382.1"/>
    </source>
</evidence>
<evidence type="ECO:0000313" key="8">
    <source>
        <dbReference type="Proteomes" id="UP000737391"/>
    </source>
</evidence>
<name>A0A9P5EC86_9HYPO</name>
<dbReference type="InterPro" id="IPR018973">
    <property type="entry name" value="MZB"/>
</dbReference>
<dbReference type="InterPro" id="IPR011545">
    <property type="entry name" value="DEAD/DEAH_box_helicase_dom"/>
</dbReference>
<dbReference type="PANTHER" id="PTHR47957">
    <property type="entry name" value="ATP-DEPENDENT HELICASE HRQ1"/>
    <property type="match status" value="1"/>
</dbReference>
<dbReference type="PROSITE" id="PS51192">
    <property type="entry name" value="HELICASE_ATP_BIND_1"/>
    <property type="match status" value="1"/>
</dbReference>
<dbReference type="SUPFAM" id="SSF50729">
    <property type="entry name" value="PH domain-like"/>
    <property type="match status" value="1"/>
</dbReference>
<keyword evidence="7" id="KW-0378">Hydrolase</keyword>
<dbReference type="InterPro" id="IPR001650">
    <property type="entry name" value="Helicase_C-like"/>
</dbReference>
<protein>
    <submittedName>
        <fullName evidence="7">DEAD DEAH box helicase</fullName>
    </submittedName>
</protein>
<dbReference type="Pfam" id="PF00270">
    <property type="entry name" value="DEAD"/>
    <property type="match status" value="1"/>
</dbReference>
<dbReference type="Pfam" id="PF00271">
    <property type="entry name" value="Helicase_C"/>
    <property type="match status" value="1"/>
</dbReference>
<dbReference type="GO" id="GO:0005634">
    <property type="term" value="C:nucleus"/>
    <property type="evidence" value="ECO:0007669"/>
    <property type="project" value="TreeGrafter"/>
</dbReference>
<dbReference type="SMART" id="SM00160">
    <property type="entry name" value="RanBD"/>
    <property type="match status" value="1"/>
</dbReference>
<evidence type="ECO:0000259" key="6">
    <source>
        <dbReference type="PROSITE" id="PS51194"/>
    </source>
</evidence>
<feature type="domain" description="RanBD1" evidence="4">
    <location>
        <begin position="281"/>
        <end position="416"/>
    </location>
</feature>
<dbReference type="SUPFAM" id="SSF52540">
    <property type="entry name" value="P-loop containing nucleoside triphosphate hydrolases"/>
    <property type="match status" value="1"/>
</dbReference>
<dbReference type="InterPro" id="IPR011993">
    <property type="entry name" value="PH-like_dom_sf"/>
</dbReference>
<feature type="compositionally biased region" description="Low complexity" evidence="3">
    <location>
        <begin position="183"/>
        <end position="199"/>
    </location>
</feature>
<feature type="domain" description="Helicase ATP-binding" evidence="5">
    <location>
        <begin position="820"/>
        <end position="1003"/>
    </location>
</feature>
<dbReference type="InterPro" id="IPR000156">
    <property type="entry name" value="Ran_bind_dom"/>
</dbReference>
<dbReference type="PROSITE" id="PS51194">
    <property type="entry name" value="HELICASE_CTER"/>
    <property type="match status" value="1"/>
</dbReference>
<feature type="compositionally biased region" description="Low complexity" evidence="3">
    <location>
        <begin position="476"/>
        <end position="487"/>
    </location>
</feature>
<dbReference type="EMBL" id="LUFC02000652">
    <property type="protein sequence ID" value="KAF4495382.1"/>
    <property type="molecule type" value="Genomic_DNA"/>
</dbReference>
<evidence type="ECO:0000256" key="2">
    <source>
        <dbReference type="ARBA" id="ARBA00022840"/>
    </source>
</evidence>
<organism evidence="7 8">
    <name type="scientific">Fusarium agapanthi</name>
    <dbReference type="NCBI Taxonomy" id="1803897"/>
    <lineage>
        <taxon>Eukaryota</taxon>
        <taxon>Fungi</taxon>
        <taxon>Dikarya</taxon>
        <taxon>Ascomycota</taxon>
        <taxon>Pezizomycotina</taxon>
        <taxon>Sordariomycetes</taxon>
        <taxon>Hypocreomycetidae</taxon>
        <taxon>Hypocreales</taxon>
        <taxon>Nectriaceae</taxon>
        <taxon>Fusarium</taxon>
        <taxon>Fusarium fujikuroi species complex</taxon>
    </lineage>
</organism>
<dbReference type="Gene3D" id="2.30.29.30">
    <property type="entry name" value="Pleckstrin-homology domain (PH domain)/Phosphotyrosine-binding domain (PTB)"/>
    <property type="match status" value="1"/>
</dbReference>
<dbReference type="GO" id="GO:0003676">
    <property type="term" value="F:nucleic acid binding"/>
    <property type="evidence" value="ECO:0007669"/>
    <property type="project" value="InterPro"/>
</dbReference>
<reference evidence="7" key="1">
    <citation type="submission" date="2020-01" db="EMBL/GenBank/DDBJ databases">
        <title>Identification and distribution of gene clusters putatively required for synthesis of sphingolipid metabolism inhibitors in phylogenetically diverse species of the filamentous fungus Fusarium.</title>
        <authorList>
            <person name="Kim H.-S."/>
            <person name="Busman M."/>
            <person name="Brown D.W."/>
            <person name="Divon H."/>
            <person name="Uhlig S."/>
            <person name="Proctor R.H."/>
        </authorList>
    </citation>
    <scope>NUCLEOTIDE SEQUENCE</scope>
    <source>
        <strain evidence="7">NRRL 31653</strain>
    </source>
</reference>
<keyword evidence="2" id="KW-0067">ATP-binding</keyword>
<dbReference type="GO" id="GO:0005524">
    <property type="term" value="F:ATP binding"/>
    <property type="evidence" value="ECO:0007669"/>
    <property type="project" value="UniProtKB-KW"/>
</dbReference>
<feature type="compositionally biased region" description="Basic and acidic residues" evidence="3">
    <location>
        <begin position="18"/>
        <end position="33"/>
    </location>
</feature>
<dbReference type="PANTHER" id="PTHR47957:SF3">
    <property type="entry name" value="ATP-DEPENDENT HELICASE HRQ1"/>
    <property type="match status" value="1"/>
</dbReference>
<dbReference type="Proteomes" id="UP000737391">
    <property type="component" value="Unassembled WGS sequence"/>
</dbReference>
<comment type="caution">
    <text evidence="7">The sequence shown here is derived from an EMBL/GenBank/DDBJ whole genome shotgun (WGS) entry which is preliminary data.</text>
</comment>
<dbReference type="InterPro" id="IPR055227">
    <property type="entry name" value="HRQ1_WHD"/>
</dbReference>
<feature type="compositionally biased region" description="Acidic residues" evidence="3">
    <location>
        <begin position="268"/>
        <end position="290"/>
    </location>
</feature>
<feature type="compositionally biased region" description="Basic and acidic residues" evidence="3">
    <location>
        <begin position="94"/>
        <end position="112"/>
    </location>
</feature>
<evidence type="ECO:0000259" key="5">
    <source>
        <dbReference type="PROSITE" id="PS51192"/>
    </source>
</evidence>
<dbReference type="Pfam" id="PF09369">
    <property type="entry name" value="MZB"/>
    <property type="match status" value="1"/>
</dbReference>
<feature type="region of interest" description="Disordered" evidence="3">
    <location>
        <begin position="257"/>
        <end position="291"/>
    </location>
</feature>
<feature type="region of interest" description="Disordered" evidence="3">
    <location>
        <begin position="610"/>
        <end position="633"/>
    </location>
</feature>
<gene>
    <name evidence="7" type="ORF">FAGAP_8481</name>
</gene>
<keyword evidence="8" id="KW-1185">Reference proteome</keyword>
<dbReference type="PROSITE" id="PS50196">
    <property type="entry name" value="RANBD1"/>
    <property type="match status" value="1"/>
</dbReference>
<evidence type="ECO:0000256" key="3">
    <source>
        <dbReference type="SAM" id="MobiDB-lite"/>
    </source>
</evidence>